<reference evidence="1 2" key="1">
    <citation type="submission" date="2019-11" db="EMBL/GenBank/DDBJ databases">
        <title>Type strains purchased from KCTC, JCM and DSMZ.</title>
        <authorList>
            <person name="Lu H."/>
        </authorList>
    </citation>
    <scope>NUCLEOTIDE SEQUENCE [LARGE SCALE GENOMIC DNA]</scope>
    <source>
        <strain evidence="1 2">JCM 31587</strain>
    </source>
</reference>
<keyword evidence="2" id="KW-1185">Reference proteome</keyword>
<gene>
    <name evidence="1" type="ORF">GM658_01140</name>
</gene>
<organism evidence="1 2">
    <name type="scientific">Massilia eburnea</name>
    <dbReference type="NCBI Taxonomy" id="1776165"/>
    <lineage>
        <taxon>Bacteria</taxon>
        <taxon>Pseudomonadati</taxon>
        <taxon>Pseudomonadota</taxon>
        <taxon>Betaproteobacteria</taxon>
        <taxon>Burkholderiales</taxon>
        <taxon>Oxalobacteraceae</taxon>
        <taxon>Telluria group</taxon>
        <taxon>Massilia</taxon>
    </lineage>
</organism>
<name>A0A6L6QAV3_9BURK</name>
<evidence type="ECO:0000313" key="2">
    <source>
        <dbReference type="Proteomes" id="UP000472320"/>
    </source>
</evidence>
<sequence>MKELSEARMKSYWSVVSQGVALAIVLKKLERLLAVHFESVELEQVTLDGKKLEKADFFVELPHATQWSEMVLEMLGVSARLCPSWSVAIGTSSFSANYSPARDGDVARIAGLQSVNWEILQSQTFTRRKWQPAAKLADRN</sequence>
<comment type="caution">
    <text evidence="1">The sequence shown here is derived from an EMBL/GenBank/DDBJ whole genome shotgun (WGS) entry which is preliminary data.</text>
</comment>
<proteinExistence type="predicted"/>
<dbReference type="Proteomes" id="UP000472320">
    <property type="component" value="Unassembled WGS sequence"/>
</dbReference>
<dbReference type="AlphaFoldDB" id="A0A6L6QAV3"/>
<dbReference type="EMBL" id="WNKX01000001">
    <property type="protein sequence ID" value="MTW09194.1"/>
    <property type="molecule type" value="Genomic_DNA"/>
</dbReference>
<evidence type="ECO:0000313" key="1">
    <source>
        <dbReference type="EMBL" id="MTW09194.1"/>
    </source>
</evidence>
<accession>A0A6L6QAV3</accession>
<protein>
    <submittedName>
        <fullName evidence="1">Uncharacterized protein</fullName>
    </submittedName>
</protein>
<dbReference type="RefSeq" id="WP_155452176.1">
    <property type="nucleotide sequence ID" value="NZ_WNKX01000001.1"/>
</dbReference>